<proteinExistence type="predicted"/>
<accession>A0A6V7XBP7</accession>
<evidence type="ECO:0000313" key="2">
    <source>
        <dbReference type="Proteomes" id="UP000580250"/>
    </source>
</evidence>
<organism evidence="1 2">
    <name type="scientific">Meloidogyne enterolobii</name>
    <name type="common">Root-knot nematode worm</name>
    <name type="synonym">Meloidogyne mayaguensis</name>
    <dbReference type="NCBI Taxonomy" id="390850"/>
    <lineage>
        <taxon>Eukaryota</taxon>
        <taxon>Metazoa</taxon>
        <taxon>Ecdysozoa</taxon>
        <taxon>Nematoda</taxon>
        <taxon>Chromadorea</taxon>
        <taxon>Rhabditida</taxon>
        <taxon>Tylenchina</taxon>
        <taxon>Tylenchomorpha</taxon>
        <taxon>Tylenchoidea</taxon>
        <taxon>Meloidogynidae</taxon>
        <taxon>Meloidogyninae</taxon>
        <taxon>Meloidogyne</taxon>
    </lineage>
</organism>
<dbReference type="Proteomes" id="UP000580250">
    <property type="component" value="Unassembled WGS sequence"/>
</dbReference>
<sequence>MNRNIYTPEYLKNIAKIMARFETNKPFNLENFIKTINFHKEGMKENGVISIKKLPPFMVLDKKMQHLTQTLRNAISKTCEIYINNQIDYTLCVFSHLYIFTSMIQKYLLNLEPYTVHINVNLTIDTLKVV</sequence>
<comment type="caution">
    <text evidence="1">The sequence shown here is derived from an EMBL/GenBank/DDBJ whole genome shotgun (WGS) entry which is preliminary data.</text>
</comment>
<evidence type="ECO:0000313" key="1">
    <source>
        <dbReference type="EMBL" id="CAD2196678.1"/>
    </source>
</evidence>
<gene>
    <name evidence="1" type="ORF">MENT_LOCUS49861</name>
</gene>
<dbReference type="EMBL" id="CAJEWN010001345">
    <property type="protein sequence ID" value="CAD2196678.1"/>
    <property type="molecule type" value="Genomic_DNA"/>
</dbReference>
<dbReference type="AlphaFoldDB" id="A0A6V7XBP7"/>
<name>A0A6V7XBP7_MELEN</name>
<reference evidence="1 2" key="1">
    <citation type="submission" date="2020-08" db="EMBL/GenBank/DDBJ databases">
        <authorList>
            <person name="Koutsovoulos G."/>
            <person name="Danchin GJ E."/>
        </authorList>
    </citation>
    <scope>NUCLEOTIDE SEQUENCE [LARGE SCALE GENOMIC DNA]</scope>
</reference>
<protein>
    <submittedName>
        <fullName evidence="1">Uncharacterized protein</fullName>
    </submittedName>
</protein>